<organism evidence="2 3">
    <name type="scientific">Pediococcus argentinicus</name>
    <dbReference type="NCBI Taxonomy" id="480391"/>
    <lineage>
        <taxon>Bacteria</taxon>
        <taxon>Bacillati</taxon>
        <taxon>Bacillota</taxon>
        <taxon>Bacilli</taxon>
        <taxon>Lactobacillales</taxon>
        <taxon>Lactobacillaceae</taxon>
        <taxon>Pediococcus</taxon>
    </lineage>
</organism>
<evidence type="ECO:0000313" key="3">
    <source>
        <dbReference type="Proteomes" id="UP000051249"/>
    </source>
</evidence>
<feature type="transmembrane region" description="Helical" evidence="1">
    <location>
        <begin position="78"/>
        <end position="102"/>
    </location>
</feature>
<dbReference type="RefSeq" id="WP_057799098.1">
    <property type="nucleotide sequence ID" value="NZ_BJZZ01000011.1"/>
</dbReference>
<reference evidence="2 3" key="1">
    <citation type="journal article" date="2015" name="Genome Announc.">
        <title>Expanding the biotechnology potential of lactobacilli through comparative genomics of 213 strains and associated genera.</title>
        <authorList>
            <person name="Sun Z."/>
            <person name="Harris H.M."/>
            <person name="McCann A."/>
            <person name="Guo C."/>
            <person name="Argimon S."/>
            <person name="Zhang W."/>
            <person name="Yang X."/>
            <person name="Jeffery I.B."/>
            <person name="Cooney J.C."/>
            <person name="Kagawa T.F."/>
            <person name="Liu W."/>
            <person name="Song Y."/>
            <person name="Salvetti E."/>
            <person name="Wrobel A."/>
            <person name="Rasinkangas P."/>
            <person name="Parkhill J."/>
            <person name="Rea M.C."/>
            <person name="O'Sullivan O."/>
            <person name="Ritari J."/>
            <person name="Douillard F.P."/>
            <person name="Paul Ross R."/>
            <person name="Yang R."/>
            <person name="Briner A.E."/>
            <person name="Felis G.E."/>
            <person name="de Vos W.M."/>
            <person name="Barrangou R."/>
            <person name="Klaenhammer T.R."/>
            <person name="Caufield P.W."/>
            <person name="Cui Y."/>
            <person name="Zhang H."/>
            <person name="O'Toole P.W."/>
        </authorList>
    </citation>
    <scope>NUCLEOTIDE SEQUENCE [LARGE SCALE GENOMIC DNA]</scope>
    <source>
        <strain evidence="2 3">DSM 23026</strain>
    </source>
</reference>
<gene>
    <name evidence="2" type="ORF">IV88_GL000266</name>
</gene>
<keyword evidence="1" id="KW-0812">Transmembrane</keyword>
<sequence length="109" mass="11980">MTTENKVLSSLSYLSVFFLPVIFPVIVLALTGDEKYSTSHRNAWSALWLHVAPWLLTVIAIGIVMGGVASIAANSSAWSILLFIIAICLFITALVLFCYNIYRGVKVLM</sequence>
<evidence type="ECO:0000313" key="2">
    <source>
        <dbReference type="EMBL" id="KRO25321.1"/>
    </source>
</evidence>
<dbReference type="PATRIC" id="fig|480391.4.peg.269"/>
<keyword evidence="1" id="KW-1133">Transmembrane helix</keyword>
<protein>
    <submittedName>
        <fullName evidence="2">Uncharacterized protein</fullName>
    </submittedName>
</protein>
<feature type="transmembrane region" description="Helical" evidence="1">
    <location>
        <begin position="12"/>
        <end position="30"/>
    </location>
</feature>
<feature type="transmembrane region" description="Helical" evidence="1">
    <location>
        <begin position="51"/>
        <end position="72"/>
    </location>
</feature>
<accession>A0A0R2NHQ0</accession>
<dbReference type="AlphaFoldDB" id="A0A0R2NHQ0"/>
<keyword evidence="3" id="KW-1185">Reference proteome</keyword>
<evidence type="ECO:0000256" key="1">
    <source>
        <dbReference type="SAM" id="Phobius"/>
    </source>
</evidence>
<dbReference type="OrthoDB" id="2249696at2"/>
<comment type="caution">
    <text evidence="2">The sequence shown here is derived from an EMBL/GenBank/DDBJ whole genome shotgun (WGS) entry which is preliminary data.</text>
</comment>
<dbReference type="Proteomes" id="UP000051249">
    <property type="component" value="Unassembled WGS sequence"/>
</dbReference>
<proteinExistence type="predicted"/>
<dbReference type="EMBL" id="JQCQ01000012">
    <property type="protein sequence ID" value="KRO25321.1"/>
    <property type="molecule type" value="Genomic_DNA"/>
</dbReference>
<keyword evidence="1" id="KW-0472">Membrane</keyword>
<name>A0A0R2NHQ0_9LACO</name>